<dbReference type="EMBL" id="JAGGLD010000008">
    <property type="protein sequence ID" value="MBP2002456.1"/>
    <property type="molecule type" value="Genomic_DNA"/>
</dbReference>
<proteinExistence type="predicted"/>
<keyword evidence="2" id="KW-1185">Reference proteome</keyword>
<protein>
    <submittedName>
        <fullName evidence="1">Uncharacterized protein</fullName>
    </submittedName>
</protein>
<evidence type="ECO:0000313" key="1">
    <source>
        <dbReference type="EMBL" id="MBP2002456.1"/>
    </source>
</evidence>
<gene>
    <name evidence="1" type="ORF">J2Z69_003529</name>
</gene>
<dbReference type="Proteomes" id="UP001519288">
    <property type="component" value="Unassembled WGS sequence"/>
</dbReference>
<comment type="caution">
    <text evidence="1">The sequence shown here is derived from an EMBL/GenBank/DDBJ whole genome shotgun (WGS) entry which is preliminary data.</text>
</comment>
<accession>A0ABS4JMU3</accession>
<reference evidence="1 2" key="1">
    <citation type="submission" date="2021-03" db="EMBL/GenBank/DDBJ databases">
        <title>Genomic Encyclopedia of Type Strains, Phase IV (KMG-IV): sequencing the most valuable type-strain genomes for metagenomic binning, comparative biology and taxonomic classification.</title>
        <authorList>
            <person name="Goeker M."/>
        </authorList>
    </citation>
    <scope>NUCLEOTIDE SEQUENCE [LARGE SCALE GENOMIC DNA]</scope>
    <source>
        <strain evidence="1 2">DSM 26806</strain>
    </source>
</reference>
<name>A0ABS4JMU3_9BACL</name>
<evidence type="ECO:0000313" key="2">
    <source>
        <dbReference type="Proteomes" id="UP001519288"/>
    </source>
</evidence>
<organism evidence="1 2">
    <name type="scientific">Paenibacillus shirakamiensis</name>
    <dbReference type="NCBI Taxonomy" id="1265935"/>
    <lineage>
        <taxon>Bacteria</taxon>
        <taxon>Bacillati</taxon>
        <taxon>Bacillota</taxon>
        <taxon>Bacilli</taxon>
        <taxon>Bacillales</taxon>
        <taxon>Paenibacillaceae</taxon>
        <taxon>Paenibacillus</taxon>
    </lineage>
</organism>
<sequence>MFSTFALLLSMMSPLTGPTHTIPHQNVMVASVQYPWTVKAQTSSAIASSETELKPIEYFNTLNDIALSDQRSDVIRIKGEPNHISTDSITGYTEYHYNDTIVGMYEDHVYYVHVNTEAQQMKINDEWISLQPNVLRQTLGNPDYKAEDGDVYMKESGAIKIYKDATQSIKGIDLFDDSNS</sequence>
<dbReference type="RefSeq" id="WP_209865528.1">
    <property type="nucleotide sequence ID" value="NZ_JAGGLD010000008.1"/>
</dbReference>